<comment type="caution">
    <text evidence="2">The sequence shown here is derived from an EMBL/GenBank/DDBJ whole genome shotgun (WGS) entry which is preliminary data.</text>
</comment>
<keyword evidence="1" id="KW-1133">Transmembrane helix</keyword>
<dbReference type="EMBL" id="LELK01000004">
    <property type="protein sequence ID" value="KMM37444.1"/>
    <property type="molecule type" value="Genomic_DNA"/>
</dbReference>
<keyword evidence="1" id="KW-0812">Transmembrane</keyword>
<feature type="transmembrane region" description="Helical" evidence="1">
    <location>
        <begin position="6"/>
        <end position="26"/>
    </location>
</feature>
<evidence type="ECO:0000313" key="3">
    <source>
        <dbReference type="Proteomes" id="UP000035996"/>
    </source>
</evidence>
<dbReference type="STRING" id="157733.AB986_16475"/>
<gene>
    <name evidence="2" type="ORF">AB986_16475</name>
</gene>
<protein>
    <submittedName>
        <fullName evidence="2">Sigma-w pathway protein ysdB</fullName>
    </submittedName>
</protein>
<name>A0A0J6CZJ1_9BACL</name>
<accession>A0A0J6CZJ1</accession>
<keyword evidence="1" id="KW-0472">Membrane</keyword>
<sequence length="131" mass="15620">MIIILFRLVILAAMVLIAYSVIRFFLDPKRKLEKAYDHKDYYFFDDPSNVRKNFLLTYKGALFEGEKYLGTTDHSFDIITISVGVKNASELYLLEKEDFYFLEKEMDLRYPSAKIEWKSPVKEFLRHRENS</sequence>
<evidence type="ECO:0000313" key="2">
    <source>
        <dbReference type="EMBL" id="KMM37444.1"/>
    </source>
</evidence>
<dbReference type="Proteomes" id="UP000035996">
    <property type="component" value="Unassembled WGS sequence"/>
</dbReference>
<proteinExistence type="predicted"/>
<dbReference type="RefSeq" id="WP_048312419.1">
    <property type="nucleotide sequence ID" value="NZ_CP119526.1"/>
</dbReference>
<reference evidence="2" key="1">
    <citation type="submission" date="2015-06" db="EMBL/GenBank/DDBJ databases">
        <authorList>
            <person name="Liu B."/>
            <person name="Wang J."/>
            <person name="Zhu Y."/>
            <person name="Liu G."/>
            <person name="Chen Q."/>
            <person name="Zheng C."/>
            <person name="Che J."/>
            <person name="Ge C."/>
            <person name="Shi H."/>
            <person name="Pan Z."/>
            <person name="Liu X."/>
        </authorList>
    </citation>
    <scope>NUCLEOTIDE SEQUENCE [LARGE SCALE GENOMIC DNA]</scope>
    <source>
        <strain evidence="2">DSM 16346</strain>
    </source>
</reference>
<organism evidence="2 3">
    <name type="scientific">Guptibacillus hwajinpoensis</name>
    <dbReference type="NCBI Taxonomy" id="208199"/>
    <lineage>
        <taxon>Bacteria</taxon>
        <taxon>Bacillati</taxon>
        <taxon>Bacillota</taxon>
        <taxon>Bacilli</taxon>
        <taxon>Bacillales</taxon>
        <taxon>Guptibacillaceae</taxon>
        <taxon>Guptibacillus</taxon>
    </lineage>
</organism>
<dbReference type="AlphaFoldDB" id="A0A0J6CZJ1"/>
<dbReference type="PATRIC" id="fig|157733.3.peg.1382"/>
<evidence type="ECO:0000256" key="1">
    <source>
        <dbReference type="SAM" id="Phobius"/>
    </source>
</evidence>
<dbReference type="OrthoDB" id="2735026at2"/>
<keyword evidence="3" id="KW-1185">Reference proteome</keyword>